<dbReference type="Proteomes" id="UP000523007">
    <property type="component" value="Unassembled WGS sequence"/>
</dbReference>
<evidence type="ECO:0000256" key="1">
    <source>
        <dbReference type="ARBA" id="ARBA00004651"/>
    </source>
</evidence>
<comment type="caution">
    <text evidence="9">The sequence shown here is derived from an EMBL/GenBank/DDBJ whole genome shotgun (WGS) entry which is preliminary data.</text>
</comment>
<proteinExistence type="inferred from homology"/>
<comment type="similarity">
    <text evidence="2">Belongs to the MreD family.</text>
</comment>
<dbReference type="GO" id="GO:0005886">
    <property type="term" value="C:plasma membrane"/>
    <property type="evidence" value="ECO:0007669"/>
    <property type="project" value="UniProtKB-SubCell"/>
</dbReference>
<sequence>MRGATTVLLLAFAVLLQAAVVNRLPLPWGSAPDLVVLTVVAIALGATPVSGALAGFSAGLALDVLPPADHEIGRYALVLCLAGYVVGKLHDSPWRSRAWPYLVAFGAALGVALGFATLGLVLGTPHVGGGTFLFVVPINVGITMLVSPVVLAPVRRLRRYLANGDLSDITDTPWATGGIRL</sequence>
<dbReference type="Pfam" id="PF04093">
    <property type="entry name" value="MreD"/>
    <property type="match status" value="1"/>
</dbReference>
<evidence type="ECO:0000256" key="7">
    <source>
        <dbReference type="ARBA" id="ARBA00023136"/>
    </source>
</evidence>
<keyword evidence="7 8" id="KW-0472">Membrane</keyword>
<name>A0A7W7RKI3_9ACTN</name>
<keyword evidence="6 8" id="KW-1133">Transmembrane helix</keyword>
<accession>A0A7W7RKI3</accession>
<feature type="transmembrane region" description="Helical" evidence="8">
    <location>
        <begin position="98"/>
        <end position="120"/>
    </location>
</feature>
<evidence type="ECO:0000256" key="3">
    <source>
        <dbReference type="ARBA" id="ARBA00022475"/>
    </source>
</evidence>
<evidence type="ECO:0000256" key="8">
    <source>
        <dbReference type="SAM" id="Phobius"/>
    </source>
</evidence>
<dbReference type="AlphaFoldDB" id="A0A7W7RKI3"/>
<evidence type="ECO:0000256" key="2">
    <source>
        <dbReference type="ARBA" id="ARBA00007776"/>
    </source>
</evidence>
<protein>
    <submittedName>
        <fullName evidence="9">Rod shape-determining protein MreD</fullName>
    </submittedName>
</protein>
<dbReference type="EMBL" id="JACHJT010000001">
    <property type="protein sequence ID" value="MBB4933206.1"/>
    <property type="molecule type" value="Genomic_DNA"/>
</dbReference>
<dbReference type="RefSeq" id="WP_184580854.1">
    <property type="nucleotide sequence ID" value="NZ_JACHJT010000001.1"/>
</dbReference>
<keyword evidence="3" id="KW-1003">Cell membrane</keyword>
<organism evidence="9 10">
    <name type="scientific">Lipingzhangella halophila</name>
    <dbReference type="NCBI Taxonomy" id="1783352"/>
    <lineage>
        <taxon>Bacteria</taxon>
        <taxon>Bacillati</taxon>
        <taxon>Actinomycetota</taxon>
        <taxon>Actinomycetes</taxon>
        <taxon>Streptosporangiales</taxon>
        <taxon>Nocardiopsidaceae</taxon>
        <taxon>Lipingzhangella</taxon>
    </lineage>
</organism>
<dbReference type="NCBIfam" id="TIGR03426">
    <property type="entry name" value="shape_MreD"/>
    <property type="match status" value="1"/>
</dbReference>
<keyword evidence="10" id="KW-1185">Reference proteome</keyword>
<evidence type="ECO:0000313" key="10">
    <source>
        <dbReference type="Proteomes" id="UP000523007"/>
    </source>
</evidence>
<keyword evidence="4 8" id="KW-0812">Transmembrane</keyword>
<keyword evidence="5" id="KW-0133">Cell shape</keyword>
<evidence type="ECO:0000256" key="6">
    <source>
        <dbReference type="ARBA" id="ARBA00022989"/>
    </source>
</evidence>
<evidence type="ECO:0000256" key="4">
    <source>
        <dbReference type="ARBA" id="ARBA00022692"/>
    </source>
</evidence>
<dbReference type="GO" id="GO:0008360">
    <property type="term" value="P:regulation of cell shape"/>
    <property type="evidence" value="ECO:0007669"/>
    <property type="project" value="UniProtKB-KW"/>
</dbReference>
<feature type="transmembrane region" description="Helical" evidence="8">
    <location>
        <begin position="34"/>
        <end position="56"/>
    </location>
</feature>
<dbReference type="InterPro" id="IPR007227">
    <property type="entry name" value="Cell_shape_determining_MreD"/>
</dbReference>
<evidence type="ECO:0000256" key="5">
    <source>
        <dbReference type="ARBA" id="ARBA00022960"/>
    </source>
</evidence>
<evidence type="ECO:0000313" key="9">
    <source>
        <dbReference type="EMBL" id="MBB4933206.1"/>
    </source>
</evidence>
<reference evidence="9 10" key="1">
    <citation type="submission" date="2020-08" db="EMBL/GenBank/DDBJ databases">
        <title>Sequencing the genomes of 1000 actinobacteria strains.</title>
        <authorList>
            <person name="Klenk H.-P."/>
        </authorList>
    </citation>
    <scope>NUCLEOTIDE SEQUENCE [LARGE SCALE GENOMIC DNA]</scope>
    <source>
        <strain evidence="9 10">DSM 102030</strain>
    </source>
</reference>
<gene>
    <name evidence="9" type="ORF">F4561_004026</name>
</gene>
<feature type="transmembrane region" description="Helical" evidence="8">
    <location>
        <begin position="132"/>
        <end position="154"/>
    </location>
</feature>
<comment type="subcellular location">
    <subcellularLocation>
        <location evidence="1">Cell membrane</location>
        <topology evidence="1">Multi-pass membrane protein</topology>
    </subcellularLocation>
</comment>